<dbReference type="Proteomes" id="UP000217790">
    <property type="component" value="Unassembled WGS sequence"/>
</dbReference>
<organism evidence="1 2">
    <name type="scientific">Armillaria gallica</name>
    <name type="common">Bulbous honey fungus</name>
    <name type="synonym">Armillaria bulbosa</name>
    <dbReference type="NCBI Taxonomy" id="47427"/>
    <lineage>
        <taxon>Eukaryota</taxon>
        <taxon>Fungi</taxon>
        <taxon>Dikarya</taxon>
        <taxon>Basidiomycota</taxon>
        <taxon>Agaricomycotina</taxon>
        <taxon>Agaricomycetes</taxon>
        <taxon>Agaricomycetidae</taxon>
        <taxon>Agaricales</taxon>
        <taxon>Marasmiineae</taxon>
        <taxon>Physalacriaceae</taxon>
        <taxon>Armillaria</taxon>
    </lineage>
</organism>
<dbReference type="EMBL" id="KZ293650">
    <property type="protein sequence ID" value="PBK96336.1"/>
    <property type="molecule type" value="Genomic_DNA"/>
</dbReference>
<proteinExistence type="predicted"/>
<dbReference type="InParanoid" id="A0A2H3E9K6"/>
<protein>
    <submittedName>
        <fullName evidence="1">Uncharacterized protein</fullName>
    </submittedName>
</protein>
<evidence type="ECO:0000313" key="1">
    <source>
        <dbReference type="EMBL" id="PBK96336.1"/>
    </source>
</evidence>
<name>A0A2H3E9K6_ARMGA</name>
<dbReference type="AlphaFoldDB" id="A0A2H3E9K6"/>
<gene>
    <name evidence="1" type="ORF">ARMGADRAFT_1027434</name>
</gene>
<accession>A0A2H3E9K6</accession>
<evidence type="ECO:0000313" key="2">
    <source>
        <dbReference type="Proteomes" id="UP000217790"/>
    </source>
</evidence>
<sequence>MQTGRSIAENAMIAVQEGICQQSYYLNHATFILLTSFLSRDWDPSNFIFMVLDMGYPRAVKSYCCGMCEMEWFQLTANDFDVEGTNAGLMGVKATYAGDVQDGIVTVCAGQRIIMLLAPCEDWVLKALITRPTRISGGGGNQYKSIYQYFSTTSLDHE</sequence>
<reference evidence="2" key="1">
    <citation type="journal article" date="2017" name="Nat. Ecol. Evol.">
        <title>Genome expansion and lineage-specific genetic innovations in the forest pathogenic fungi Armillaria.</title>
        <authorList>
            <person name="Sipos G."/>
            <person name="Prasanna A.N."/>
            <person name="Walter M.C."/>
            <person name="O'Connor E."/>
            <person name="Balint B."/>
            <person name="Krizsan K."/>
            <person name="Kiss B."/>
            <person name="Hess J."/>
            <person name="Varga T."/>
            <person name="Slot J."/>
            <person name="Riley R."/>
            <person name="Boka B."/>
            <person name="Rigling D."/>
            <person name="Barry K."/>
            <person name="Lee J."/>
            <person name="Mihaltcheva S."/>
            <person name="LaButti K."/>
            <person name="Lipzen A."/>
            <person name="Waldron R."/>
            <person name="Moloney N.M."/>
            <person name="Sperisen C."/>
            <person name="Kredics L."/>
            <person name="Vagvoelgyi C."/>
            <person name="Patrignani A."/>
            <person name="Fitzpatrick D."/>
            <person name="Nagy I."/>
            <person name="Doyle S."/>
            <person name="Anderson J.B."/>
            <person name="Grigoriev I.V."/>
            <person name="Gueldener U."/>
            <person name="Muensterkoetter M."/>
            <person name="Nagy L.G."/>
        </authorList>
    </citation>
    <scope>NUCLEOTIDE SEQUENCE [LARGE SCALE GENOMIC DNA]</scope>
    <source>
        <strain evidence="2">Ar21-2</strain>
    </source>
</reference>
<keyword evidence="2" id="KW-1185">Reference proteome</keyword>